<proteinExistence type="predicted"/>
<dbReference type="Gramene" id="TraesSTA6B03G03563600.1">
    <property type="protein sequence ID" value="TraesSTA6B03G03563600.1"/>
    <property type="gene ID" value="TraesSTA6B03G03563600"/>
</dbReference>
<dbReference type="Gramene" id="TraesLDM6B03G03575760.1">
    <property type="protein sequence ID" value="TraesLDM6B03G03575760.1"/>
    <property type="gene ID" value="TraesLDM6B03G03575760"/>
</dbReference>
<reference evidence="1" key="2">
    <citation type="submission" date="2018-10" db="UniProtKB">
        <authorList>
            <consortium name="EnsemblPlants"/>
        </authorList>
    </citation>
    <scope>IDENTIFICATION</scope>
</reference>
<dbReference type="Proteomes" id="UP000019116">
    <property type="component" value="Chromosome 6B"/>
</dbReference>
<dbReference type="OrthoDB" id="589017at2759"/>
<evidence type="ECO:0000313" key="1">
    <source>
        <dbReference type="EnsemblPlants" id="TraesCS6B02G305700.1"/>
    </source>
</evidence>
<dbReference type="Gramene" id="TraesWEE_scaffold_004238_01G000100.1">
    <property type="protein sequence ID" value="TraesWEE_scaffold_004238_01G000100.1"/>
    <property type="gene ID" value="TraesWEE_scaffold_004238_01G000100"/>
</dbReference>
<dbReference type="Gramene" id="TraesROB_scaffold_012867_01G000100.1">
    <property type="protein sequence ID" value="TraesROB_scaffold_012867_01G000100.1"/>
    <property type="gene ID" value="TraesROB_scaffold_012867_01G000100"/>
</dbReference>
<evidence type="ECO:0000313" key="2">
    <source>
        <dbReference type="Proteomes" id="UP000019116"/>
    </source>
</evidence>
<dbReference type="Gramene" id="TraesLAC6B03G03528500.1">
    <property type="protein sequence ID" value="TraesLAC6B03G03528500.1"/>
    <property type="gene ID" value="TraesLAC6B03G03528500"/>
</dbReference>
<dbReference type="Gramene" id="TraesJUL6B03G03604160.1">
    <property type="protein sequence ID" value="TraesJUL6B03G03604160.1"/>
    <property type="gene ID" value="TraesJUL6B03G03604160"/>
</dbReference>
<keyword evidence="2" id="KW-1185">Reference proteome</keyword>
<reference evidence="1" key="1">
    <citation type="submission" date="2018-08" db="EMBL/GenBank/DDBJ databases">
        <authorList>
            <person name="Rossello M."/>
        </authorList>
    </citation>
    <scope>NUCLEOTIDE SEQUENCE [LARGE SCALE GENOMIC DNA]</scope>
    <source>
        <strain evidence="1">cv. Chinese Spring</strain>
    </source>
</reference>
<sequence length="62" mass="7143">MDFLFLYWLHIILKTQVFLKPLAHISHQRVLLYNLSNICPTFIREGTPKGLKTISTGVPSCK</sequence>
<dbReference type="AlphaFoldDB" id="A0A3B6PQY2"/>
<organism evidence="1">
    <name type="scientific">Triticum aestivum</name>
    <name type="common">Wheat</name>
    <dbReference type="NCBI Taxonomy" id="4565"/>
    <lineage>
        <taxon>Eukaryota</taxon>
        <taxon>Viridiplantae</taxon>
        <taxon>Streptophyta</taxon>
        <taxon>Embryophyta</taxon>
        <taxon>Tracheophyta</taxon>
        <taxon>Spermatophyta</taxon>
        <taxon>Magnoliopsida</taxon>
        <taxon>Liliopsida</taxon>
        <taxon>Poales</taxon>
        <taxon>Poaceae</taxon>
        <taxon>BOP clade</taxon>
        <taxon>Pooideae</taxon>
        <taxon>Triticodae</taxon>
        <taxon>Triticeae</taxon>
        <taxon>Triticinae</taxon>
        <taxon>Triticum</taxon>
    </lineage>
</organism>
<accession>A0A3B6PQY2</accession>
<dbReference type="Gramene" id="TraesNOR6B03G03609890.1">
    <property type="protein sequence ID" value="TraesNOR6B03G03609890.1"/>
    <property type="gene ID" value="TraesNOR6B03G03609890"/>
</dbReference>
<protein>
    <submittedName>
        <fullName evidence="1">Uncharacterized protein</fullName>
    </submittedName>
</protein>
<dbReference type="Gramene" id="TraesCLE_scaffold_009694_01G000100.1">
    <property type="protein sequence ID" value="TraesCLE_scaffold_009694_01G000100.1"/>
    <property type="gene ID" value="TraesCLE_scaffold_009694_01G000100"/>
</dbReference>
<dbReference type="AntiFam" id="ANF00170">
    <property type="entry name" value="Shadow ORF (opposite rpoB)"/>
</dbReference>
<dbReference type="Gramene" id="TraesCS6B02G305700.1">
    <property type="protein sequence ID" value="TraesCS6B02G305700.1"/>
    <property type="gene ID" value="TraesCS6B02G305700"/>
</dbReference>
<dbReference type="Gramene" id="TraesMAC6B03G03573160.1">
    <property type="protein sequence ID" value="TraesMAC6B03G03573160.1"/>
    <property type="gene ID" value="TraesMAC6B03G03573160"/>
</dbReference>
<dbReference type="Gramene" id="TraesCS6B03G0878300.1">
    <property type="protein sequence ID" value="TraesCS6B03G0878300.1.CDS"/>
    <property type="gene ID" value="TraesCS6B03G0878300"/>
</dbReference>
<name>A0A3B6PQY2_WHEAT</name>
<dbReference type="EnsemblPlants" id="TraesCS6B02G305700.1">
    <property type="protein sequence ID" value="TraesCS6B02G305700.1"/>
    <property type="gene ID" value="TraesCS6B02G305700"/>
</dbReference>
<dbReference type="Gramene" id="TraesCAD_scaffold_013760_01G000200.1">
    <property type="protein sequence ID" value="TraesCAD_scaffold_013760_01G000200.1"/>
    <property type="gene ID" value="TraesCAD_scaffold_013760_01G000200"/>
</dbReference>
<dbReference type="Gramene" id="TraesSYM6B03G03515750.1">
    <property type="protein sequence ID" value="TraesSYM6B03G03515750.1"/>
    <property type="gene ID" value="TraesSYM6B03G03515750"/>
</dbReference>